<comment type="caution">
    <text evidence="2">The sequence shown here is derived from an EMBL/GenBank/DDBJ whole genome shotgun (WGS) entry which is preliminary data.</text>
</comment>
<evidence type="ECO:0000313" key="3">
    <source>
        <dbReference type="Proteomes" id="UP001558652"/>
    </source>
</evidence>
<organism evidence="2 3">
    <name type="scientific">Ranatra chinensis</name>
    <dbReference type="NCBI Taxonomy" id="642074"/>
    <lineage>
        <taxon>Eukaryota</taxon>
        <taxon>Metazoa</taxon>
        <taxon>Ecdysozoa</taxon>
        <taxon>Arthropoda</taxon>
        <taxon>Hexapoda</taxon>
        <taxon>Insecta</taxon>
        <taxon>Pterygota</taxon>
        <taxon>Neoptera</taxon>
        <taxon>Paraneoptera</taxon>
        <taxon>Hemiptera</taxon>
        <taxon>Heteroptera</taxon>
        <taxon>Panheteroptera</taxon>
        <taxon>Nepomorpha</taxon>
        <taxon>Nepidae</taxon>
        <taxon>Ranatrinae</taxon>
        <taxon>Ranatra</taxon>
    </lineage>
</organism>
<proteinExistence type="predicted"/>
<evidence type="ECO:0000256" key="1">
    <source>
        <dbReference type="SAM" id="MobiDB-lite"/>
    </source>
</evidence>
<feature type="region of interest" description="Disordered" evidence="1">
    <location>
        <begin position="1"/>
        <end position="22"/>
    </location>
</feature>
<reference evidence="2 3" key="1">
    <citation type="submission" date="2024-07" db="EMBL/GenBank/DDBJ databases">
        <title>Chromosome-level genome assembly of the water stick insect Ranatra chinensis (Heteroptera: Nepidae).</title>
        <authorList>
            <person name="Liu X."/>
        </authorList>
    </citation>
    <scope>NUCLEOTIDE SEQUENCE [LARGE SCALE GENOMIC DNA]</scope>
    <source>
        <strain evidence="2">Cailab_2021Rc</strain>
        <tissue evidence="2">Muscle</tissue>
    </source>
</reference>
<gene>
    <name evidence="2" type="ORF">AAG570_012180</name>
</gene>
<dbReference type="Proteomes" id="UP001558652">
    <property type="component" value="Unassembled WGS sequence"/>
</dbReference>
<protein>
    <submittedName>
        <fullName evidence="2">Uncharacterized protein</fullName>
    </submittedName>
</protein>
<dbReference type="EMBL" id="JBFDAA010000007">
    <property type="protein sequence ID" value="KAL1130939.1"/>
    <property type="molecule type" value="Genomic_DNA"/>
</dbReference>
<feature type="compositionally biased region" description="Basic and acidic residues" evidence="1">
    <location>
        <begin position="13"/>
        <end position="22"/>
    </location>
</feature>
<dbReference type="AlphaFoldDB" id="A0ABD0YK49"/>
<name>A0ABD0YK49_9HEMI</name>
<sequence>MASKRQNMFKKNKTQETTKNGERPKQTGICFMCLIEYIVHMCLLKVSMHTRAHIGYLRILLDMFCRSFVEVRVLRGGRALASIPVIKQLEPTHTFTATTSGVQSSSLELLHKVITRRPSLQPARGLRGRDSEDRAFTRGLDIQEVHRRGGENFSTEP</sequence>
<keyword evidence="3" id="KW-1185">Reference proteome</keyword>
<accession>A0ABD0YK49</accession>
<evidence type="ECO:0000313" key="2">
    <source>
        <dbReference type="EMBL" id="KAL1130939.1"/>
    </source>
</evidence>